<dbReference type="Proteomes" id="UP000324800">
    <property type="component" value="Unassembled WGS sequence"/>
</dbReference>
<feature type="compositionally biased region" description="Low complexity" evidence="1">
    <location>
        <begin position="77"/>
        <end position="87"/>
    </location>
</feature>
<evidence type="ECO:0000256" key="1">
    <source>
        <dbReference type="SAM" id="MobiDB-lite"/>
    </source>
</evidence>
<proteinExistence type="predicted"/>
<protein>
    <submittedName>
        <fullName evidence="2">Uncharacterized protein</fullName>
    </submittedName>
</protein>
<reference evidence="2 3" key="1">
    <citation type="submission" date="2019-03" db="EMBL/GenBank/DDBJ databases">
        <title>Single cell metagenomics reveals metabolic interactions within the superorganism composed of flagellate Streblomastix strix and complex community of Bacteroidetes bacteria on its surface.</title>
        <authorList>
            <person name="Treitli S.C."/>
            <person name="Kolisko M."/>
            <person name="Husnik F."/>
            <person name="Keeling P."/>
            <person name="Hampl V."/>
        </authorList>
    </citation>
    <scope>NUCLEOTIDE SEQUENCE [LARGE SCALE GENOMIC DNA]</scope>
    <source>
        <strain evidence="2">ST1C</strain>
    </source>
</reference>
<dbReference type="EMBL" id="SNRW01027348">
    <property type="protein sequence ID" value="KAA6360149.1"/>
    <property type="molecule type" value="Genomic_DNA"/>
</dbReference>
<feature type="region of interest" description="Disordered" evidence="1">
    <location>
        <begin position="65"/>
        <end position="95"/>
    </location>
</feature>
<evidence type="ECO:0000313" key="2">
    <source>
        <dbReference type="EMBL" id="KAA6360149.1"/>
    </source>
</evidence>
<sequence length="95" mass="11232">MNSSLRQKRKRNRITVAAAVAAVAVAVITRKYKKNWQGKETPKFREPMEMRTGWRMMNAIDKWGKRDSPKLIRNNRLRTNNNPNNSNYKCKKIQK</sequence>
<name>A0A5J4TQH8_9EUKA</name>
<organism evidence="2 3">
    <name type="scientific">Streblomastix strix</name>
    <dbReference type="NCBI Taxonomy" id="222440"/>
    <lineage>
        <taxon>Eukaryota</taxon>
        <taxon>Metamonada</taxon>
        <taxon>Preaxostyla</taxon>
        <taxon>Oxymonadida</taxon>
        <taxon>Streblomastigidae</taxon>
        <taxon>Streblomastix</taxon>
    </lineage>
</organism>
<dbReference type="AlphaFoldDB" id="A0A5J4TQH8"/>
<comment type="caution">
    <text evidence="2">The sequence shown here is derived from an EMBL/GenBank/DDBJ whole genome shotgun (WGS) entry which is preliminary data.</text>
</comment>
<gene>
    <name evidence="2" type="ORF">EZS28_044323</name>
</gene>
<evidence type="ECO:0000313" key="3">
    <source>
        <dbReference type="Proteomes" id="UP000324800"/>
    </source>
</evidence>
<accession>A0A5J4TQH8</accession>